<dbReference type="PROSITE" id="PS50234">
    <property type="entry name" value="VWFA"/>
    <property type="match status" value="1"/>
</dbReference>
<accession>R4YNN9</accession>
<dbReference type="InterPro" id="IPR036465">
    <property type="entry name" value="vWFA_dom_sf"/>
</dbReference>
<sequence length="1072" mass="117939">MRNIFIKFLHISAITISFAPLFTQADDTEIYLGSAVDRSKSIPNIIFIMDTSGSMSENVNGKTRLKTVKEVAIEVIEESAADDDKDFNIALMSFNSSNQGASVDMPMTPLSSAVTEFKTKMNLYGADGGTPITESLDEALRYLKGDTPLYGTNSIASSKKNGRYKSPIVNECQTNHIVLFSDGEPSADEESNNGILSKFNNLTHDRKDTLVADTSVPECNTLTDTKLYNAYNQYYGDNPTSDDGTVYYYHGKIKGLYYYYYYDKSGTCAEELALLGQLTDLAPSTSIPGIQGATFHTVGGFVAGKALNKLKNIALYGTPLETDSKTGLLYVPYKEDSSGNQVPKNYYAASNAAELKTELTKLFGGIIKNDSTFTAPAISVNSYNRLQHNDELYYSVFSPEKNANWKGNLKRYRLIGDVIYDTKSVNAVSPTTGFFSDTSHSYWTIGDADGKAVNKGGMASRLRLPAKISEKNGRMVTTFLGNSDLTVEGNRIHPDNTNLDNYINNEMLKLGINTTPQERDKMILWASGVDVNNEDKGTDTSTSTAEFEDPRPFMEDPLHSQPVIINYTLDDSVVFLSTNSGYLHAFSPDLDSSTTEPKELFSFIPKELLKNIKPYYNGDTGKKYGLDGPMSFYHNDLNGNGILLDKTNNIETKEYIHLYASMRRGGRNYYALDVSDLSAPQYLWQIDGGEGKFKKLGQTWSKMIPAKVKWKGSEQNVLFFGGGYDRNVEDCVGNSASLNCGVGPATRKETTMGNAIFMVNAATGEYLWSASNKDAELNLTEMTNSIVSDLVVLDTNRDGLADLIYSSDTGGRIWRIDLDNEPASGTSMIAYGGLIADMNEGKTNNIRFYNTVDVAYIDDKKSLAKPHFQLSIGSGYRAHPLDTRVQNRFYLINDFNITSKPTKATELTFYTTVTESELLNSAIVDPVLDLSADNTKPKGFYYVLTASGEKVLARSITADNKVFLTTYRPNGGLTTISCEPNVGFARTYTIMPKYGDRTAAIPTADTITVIGDDLNQTGIPPQPILIFPDPGKPGTNPKKSCAGKPIIIIGAEIIDSGIECASQIKKTYWKMN</sequence>
<dbReference type="CDD" id="cd00198">
    <property type="entry name" value="vWFA"/>
    <property type="match status" value="1"/>
</dbReference>
<dbReference type="Pfam" id="PF13519">
    <property type="entry name" value="VWA_2"/>
    <property type="match status" value="1"/>
</dbReference>
<keyword evidence="1" id="KW-0732">Signal</keyword>
<dbReference type="InterPro" id="IPR011047">
    <property type="entry name" value="Quinoprotein_ADH-like_sf"/>
</dbReference>
<reference evidence="3 4" key="1">
    <citation type="journal article" date="2013" name="Nat. Commun.">
        <title>Genome sequence and functional genomic analysis of the oil-degrading bacterium Oleispira antarctica.</title>
        <authorList>
            <person name="Kube M."/>
            <person name="Chernikova T.N."/>
            <person name="Al-Ramahi Y."/>
            <person name="Beloqui A."/>
            <person name="Lopez-Cortez N."/>
            <person name="Guazzaroni M.E."/>
            <person name="Heipieper H.J."/>
            <person name="Klages S."/>
            <person name="Kotsyurbenko O.R."/>
            <person name="Langer I."/>
            <person name="Nechitaylo T.Y."/>
            <person name="Lunsdorf H."/>
            <person name="Fernandez M."/>
            <person name="Juarez S."/>
            <person name="Ciordia S."/>
            <person name="Singer A."/>
            <person name="Kagan O."/>
            <person name="Egorova O."/>
            <person name="Petit P.A."/>
            <person name="Stogios P."/>
            <person name="Kim Y."/>
            <person name="Tchigvintsev A."/>
            <person name="Flick R."/>
            <person name="Denaro R."/>
            <person name="Genovese M."/>
            <person name="Albar J.P."/>
            <person name="Reva O.N."/>
            <person name="Martinez-Gomariz M."/>
            <person name="Tran H."/>
            <person name="Ferrer M."/>
            <person name="Savchenko A."/>
            <person name="Yakunin A.F."/>
            <person name="Yakimov M.M."/>
            <person name="Golyshina O.V."/>
            <person name="Reinhardt R."/>
            <person name="Golyshin P.N."/>
        </authorList>
    </citation>
    <scope>NUCLEOTIDE SEQUENCE [LARGE SCALE GENOMIC DNA]</scope>
</reference>
<dbReference type="KEGG" id="oai:OLEAN_C05870"/>
<protein>
    <recommendedName>
        <fullName evidence="2">VWFA domain-containing protein</fullName>
    </recommendedName>
</protein>
<dbReference type="InterPro" id="IPR002035">
    <property type="entry name" value="VWF_A"/>
</dbReference>
<evidence type="ECO:0000256" key="1">
    <source>
        <dbReference type="SAM" id="SignalP"/>
    </source>
</evidence>
<dbReference type="EMBL" id="FO203512">
    <property type="protein sequence ID" value="CCK74763.1"/>
    <property type="molecule type" value="Genomic_DNA"/>
</dbReference>
<name>R4YNN9_OLEAN</name>
<dbReference type="HOGENOM" id="CLU_004773_0_0_6"/>
<dbReference type="Gene3D" id="3.40.50.410">
    <property type="entry name" value="von Willebrand factor, type A domain"/>
    <property type="match status" value="1"/>
</dbReference>
<gene>
    <name evidence="3" type="ORF">OLEAN_C05870</name>
</gene>
<proteinExistence type="predicted"/>
<evidence type="ECO:0000313" key="4">
    <source>
        <dbReference type="Proteomes" id="UP000032749"/>
    </source>
</evidence>
<dbReference type="STRING" id="698738.OLEAN_C05870"/>
<dbReference type="Proteomes" id="UP000032749">
    <property type="component" value="Chromosome"/>
</dbReference>
<dbReference type="OrthoDB" id="7156875at2"/>
<dbReference type="AlphaFoldDB" id="R4YNN9"/>
<evidence type="ECO:0000313" key="3">
    <source>
        <dbReference type="EMBL" id="CCK74763.1"/>
    </source>
</evidence>
<dbReference type="SUPFAM" id="SSF53300">
    <property type="entry name" value="vWA-like"/>
    <property type="match status" value="1"/>
</dbReference>
<dbReference type="SUPFAM" id="SSF50998">
    <property type="entry name" value="Quinoprotein alcohol dehydrogenase-like"/>
    <property type="match status" value="1"/>
</dbReference>
<evidence type="ECO:0000259" key="2">
    <source>
        <dbReference type="PROSITE" id="PS50234"/>
    </source>
</evidence>
<feature type="domain" description="VWFA" evidence="2">
    <location>
        <begin position="44"/>
        <end position="190"/>
    </location>
</feature>
<dbReference type="SMART" id="SM00327">
    <property type="entry name" value="VWA"/>
    <property type="match status" value="1"/>
</dbReference>
<organism evidence="3 4">
    <name type="scientific">Oleispira antarctica RB-8</name>
    <dbReference type="NCBI Taxonomy" id="698738"/>
    <lineage>
        <taxon>Bacteria</taxon>
        <taxon>Pseudomonadati</taxon>
        <taxon>Pseudomonadota</taxon>
        <taxon>Gammaproteobacteria</taxon>
        <taxon>Oceanospirillales</taxon>
        <taxon>Oceanospirillaceae</taxon>
        <taxon>Oleispira</taxon>
    </lineage>
</organism>
<feature type="chain" id="PRO_5004383806" description="VWFA domain-containing protein" evidence="1">
    <location>
        <begin position="26"/>
        <end position="1072"/>
    </location>
</feature>
<keyword evidence="4" id="KW-1185">Reference proteome</keyword>
<feature type="signal peptide" evidence="1">
    <location>
        <begin position="1"/>
        <end position="25"/>
    </location>
</feature>